<evidence type="ECO:0000256" key="2">
    <source>
        <dbReference type="HAMAP-Rule" id="MF_00984"/>
    </source>
</evidence>
<dbReference type="PANTHER" id="PTHR10302:SF27">
    <property type="entry name" value="SINGLE-STRANDED DNA-BINDING PROTEIN"/>
    <property type="match status" value="1"/>
</dbReference>
<dbReference type="InterPro" id="IPR012340">
    <property type="entry name" value="NA-bd_OB-fold"/>
</dbReference>
<dbReference type="AlphaFoldDB" id="A0A1G2BWM1"/>
<organism evidence="5 6">
    <name type="scientific">Candidatus Komeilibacteria bacterium RIFOXYC1_FULL_37_11</name>
    <dbReference type="NCBI Taxonomy" id="1798555"/>
    <lineage>
        <taxon>Bacteria</taxon>
        <taxon>Candidatus Komeiliibacteriota</taxon>
    </lineage>
</organism>
<dbReference type="Gene3D" id="2.40.50.140">
    <property type="entry name" value="Nucleic acid-binding proteins"/>
    <property type="match status" value="1"/>
</dbReference>
<dbReference type="NCBIfam" id="TIGR00621">
    <property type="entry name" value="ssb"/>
    <property type="match status" value="1"/>
</dbReference>
<dbReference type="GO" id="GO:0003697">
    <property type="term" value="F:single-stranded DNA binding"/>
    <property type="evidence" value="ECO:0007669"/>
    <property type="project" value="UniProtKB-UniRule"/>
</dbReference>
<feature type="compositionally biased region" description="Acidic residues" evidence="4">
    <location>
        <begin position="147"/>
        <end position="158"/>
    </location>
</feature>
<gene>
    <name evidence="5" type="ORF">A2406_04425</name>
</gene>
<evidence type="ECO:0000256" key="1">
    <source>
        <dbReference type="ARBA" id="ARBA00023125"/>
    </source>
</evidence>
<dbReference type="GO" id="GO:0009295">
    <property type="term" value="C:nucleoid"/>
    <property type="evidence" value="ECO:0007669"/>
    <property type="project" value="TreeGrafter"/>
</dbReference>
<evidence type="ECO:0000313" key="6">
    <source>
        <dbReference type="Proteomes" id="UP000177626"/>
    </source>
</evidence>
<name>A0A1G2BWM1_9BACT</name>
<reference evidence="5 6" key="1">
    <citation type="journal article" date="2016" name="Nat. Commun.">
        <title>Thousands of microbial genomes shed light on interconnected biogeochemical processes in an aquifer system.</title>
        <authorList>
            <person name="Anantharaman K."/>
            <person name="Brown C.T."/>
            <person name="Hug L.A."/>
            <person name="Sharon I."/>
            <person name="Castelle C.J."/>
            <person name="Probst A.J."/>
            <person name="Thomas B.C."/>
            <person name="Singh A."/>
            <person name="Wilkins M.J."/>
            <person name="Karaoz U."/>
            <person name="Brodie E.L."/>
            <person name="Williams K.H."/>
            <person name="Hubbard S.S."/>
            <person name="Banfield J.F."/>
        </authorList>
    </citation>
    <scope>NUCLEOTIDE SEQUENCE [LARGE SCALE GENOMIC DNA]</scope>
</reference>
<dbReference type="CDD" id="cd04496">
    <property type="entry name" value="SSB_OBF"/>
    <property type="match status" value="1"/>
</dbReference>
<dbReference type="InterPro" id="IPR011344">
    <property type="entry name" value="ssDNA-bd"/>
</dbReference>
<dbReference type="PANTHER" id="PTHR10302">
    <property type="entry name" value="SINGLE-STRANDED DNA-BINDING PROTEIN"/>
    <property type="match status" value="1"/>
</dbReference>
<dbReference type="EMBL" id="MHKQ01000019">
    <property type="protein sequence ID" value="OGY93584.1"/>
    <property type="molecule type" value="Genomic_DNA"/>
</dbReference>
<dbReference type="InterPro" id="IPR000424">
    <property type="entry name" value="Primosome_PriB/ssb"/>
</dbReference>
<evidence type="ECO:0000256" key="3">
    <source>
        <dbReference type="PIRNR" id="PIRNR002070"/>
    </source>
</evidence>
<feature type="region of interest" description="Disordered" evidence="4">
    <location>
        <begin position="112"/>
        <end position="158"/>
    </location>
</feature>
<comment type="caution">
    <text evidence="2">Lacks conserved residue(s) required for the propagation of feature annotation.</text>
</comment>
<keyword evidence="1 2" id="KW-0238">DNA-binding</keyword>
<sequence>MNLNKAMIIGNVVRDPEMRSTPSGQNVSSFSVATNRVWNDTNGQKQEKVEFHNVVAWRRLAEISNQYLKKGSKVYVEGRLQTRSWDDPNGVKRYRTEIILENMIMLDRSGGVSSAAGSFNTEQPSMDKTPVVDVEQSGVSKNKASDSDEEISIEDIPF</sequence>
<proteinExistence type="inferred from homology"/>
<comment type="caution">
    <text evidence="5">The sequence shown here is derived from an EMBL/GenBank/DDBJ whole genome shotgun (WGS) entry which is preliminary data.</text>
</comment>
<dbReference type="SUPFAM" id="SSF50249">
    <property type="entry name" value="Nucleic acid-binding proteins"/>
    <property type="match status" value="1"/>
</dbReference>
<dbReference type="Proteomes" id="UP000177626">
    <property type="component" value="Unassembled WGS sequence"/>
</dbReference>
<comment type="subunit">
    <text evidence="2">Homotetramer.</text>
</comment>
<dbReference type="PROSITE" id="PS50935">
    <property type="entry name" value="SSB"/>
    <property type="match status" value="1"/>
</dbReference>
<dbReference type="Pfam" id="PF00436">
    <property type="entry name" value="SSB"/>
    <property type="match status" value="1"/>
</dbReference>
<accession>A0A1G2BWM1</accession>
<protein>
    <recommendedName>
        <fullName evidence="2 3">Single-stranded DNA-binding protein</fullName>
        <shortName evidence="2">SSB</shortName>
    </recommendedName>
</protein>
<evidence type="ECO:0000313" key="5">
    <source>
        <dbReference type="EMBL" id="OGY93584.1"/>
    </source>
</evidence>
<dbReference type="GO" id="GO:0006260">
    <property type="term" value="P:DNA replication"/>
    <property type="evidence" value="ECO:0007669"/>
    <property type="project" value="InterPro"/>
</dbReference>
<dbReference type="PIRSF" id="PIRSF002070">
    <property type="entry name" value="SSB"/>
    <property type="match status" value="1"/>
</dbReference>
<feature type="compositionally biased region" description="Polar residues" evidence="4">
    <location>
        <begin position="112"/>
        <end position="126"/>
    </location>
</feature>
<dbReference type="HAMAP" id="MF_00984">
    <property type="entry name" value="SSB"/>
    <property type="match status" value="1"/>
</dbReference>
<evidence type="ECO:0000256" key="4">
    <source>
        <dbReference type="SAM" id="MobiDB-lite"/>
    </source>
</evidence>